<dbReference type="InterPro" id="IPR017911">
    <property type="entry name" value="MacB-like_ATP-bd"/>
</dbReference>
<dbReference type="Pfam" id="PF00005">
    <property type="entry name" value="ABC_tran"/>
    <property type="match status" value="1"/>
</dbReference>
<keyword evidence="2" id="KW-0813">Transport</keyword>
<evidence type="ECO:0000256" key="4">
    <source>
        <dbReference type="ARBA" id="ARBA00022840"/>
    </source>
</evidence>
<protein>
    <submittedName>
        <fullName evidence="6">ABC transporter, ATP-binding protein</fullName>
    </submittedName>
</protein>
<dbReference type="Gene3D" id="3.40.50.300">
    <property type="entry name" value="P-loop containing nucleotide triphosphate hydrolases"/>
    <property type="match status" value="1"/>
</dbReference>
<comment type="similarity">
    <text evidence="1">Belongs to the ABC transporter superfamily.</text>
</comment>
<dbReference type="PANTHER" id="PTHR42798:SF2">
    <property type="entry name" value="ABC TRANSPORTER ATP-BINDING PROTEIN MG467-RELATED"/>
    <property type="match status" value="1"/>
</dbReference>
<dbReference type="GO" id="GO:0005524">
    <property type="term" value="F:ATP binding"/>
    <property type="evidence" value="ECO:0007669"/>
    <property type="project" value="UniProtKB-KW"/>
</dbReference>
<keyword evidence="4 6" id="KW-0067">ATP-binding</keyword>
<dbReference type="SMART" id="SM00382">
    <property type="entry name" value="AAA"/>
    <property type="match status" value="1"/>
</dbReference>
<dbReference type="GO" id="GO:0098796">
    <property type="term" value="C:membrane protein complex"/>
    <property type="evidence" value="ECO:0007669"/>
    <property type="project" value="UniProtKB-ARBA"/>
</dbReference>
<dbReference type="InterPro" id="IPR027417">
    <property type="entry name" value="P-loop_NTPase"/>
</dbReference>
<dbReference type="InterPro" id="IPR003593">
    <property type="entry name" value="AAA+_ATPase"/>
</dbReference>
<keyword evidence="3" id="KW-0547">Nucleotide-binding</keyword>
<reference evidence="6 7" key="2">
    <citation type="submission" date="2007-09" db="EMBL/GenBank/DDBJ databases">
        <authorList>
            <person name="Fulton L."/>
            <person name="Clifton S."/>
            <person name="Fulton B."/>
            <person name="Xu J."/>
            <person name="Minx P."/>
            <person name="Pepin K.H."/>
            <person name="Johnson M."/>
            <person name="Thiruvilangam P."/>
            <person name="Bhonagiri V."/>
            <person name="Nash W.E."/>
            <person name="Mardis E.R."/>
            <person name="Wilson R.K."/>
        </authorList>
    </citation>
    <scope>NUCLEOTIDE SEQUENCE [LARGE SCALE GENOMIC DNA]</scope>
    <source>
        <strain evidence="6 7">ATCC 33270</strain>
    </source>
</reference>
<evidence type="ECO:0000259" key="5">
    <source>
        <dbReference type="PROSITE" id="PS50893"/>
    </source>
</evidence>
<dbReference type="GO" id="GO:0022857">
    <property type="term" value="F:transmembrane transporter activity"/>
    <property type="evidence" value="ECO:0007669"/>
    <property type="project" value="UniProtKB-ARBA"/>
</dbReference>
<evidence type="ECO:0000256" key="2">
    <source>
        <dbReference type="ARBA" id="ARBA00022448"/>
    </source>
</evidence>
<name>A8SLY7_9FIRM</name>
<evidence type="ECO:0000313" key="6">
    <source>
        <dbReference type="EMBL" id="EDP23336.1"/>
    </source>
</evidence>
<dbReference type="GO" id="GO:0016887">
    <property type="term" value="F:ATP hydrolysis activity"/>
    <property type="evidence" value="ECO:0007669"/>
    <property type="project" value="InterPro"/>
</dbReference>
<dbReference type="FunFam" id="3.40.50.300:FF:000032">
    <property type="entry name" value="Export ABC transporter ATP-binding protein"/>
    <property type="match status" value="1"/>
</dbReference>
<gene>
    <name evidence="6" type="ORF">PEPMIC_01140</name>
</gene>
<accession>A8SLY7</accession>
<dbReference type="AlphaFoldDB" id="A8SLY7"/>
<dbReference type="InterPro" id="IPR003439">
    <property type="entry name" value="ABC_transporter-like_ATP-bd"/>
</dbReference>
<sequence>MEVFMFLVVKNLNKSYGTNENKISVLKDINFSLEKGALCTLLGPSGSGKSTLLNAIGGLEKIDSGSIEINEYEISSLKQNALSNFRRKYLGFIFQFYNLIPDLTVTENIQVGSFIHNDPMDIEKLIKDLGLWEHKNKYPRQLSGGQQQRCAIGRALIKKPEILLCDEPTGALDYKTSKDILSLLQRINNEYKTTIILATHNEEITKMSNITIRLKDGIICQEIENDKVMDAQELEW</sequence>
<proteinExistence type="inferred from homology"/>
<dbReference type="eggNOG" id="COG1136">
    <property type="taxonomic scope" value="Bacteria"/>
</dbReference>
<reference evidence="6 7" key="1">
    <citation type="submission" date="2007-09" db="EMBL/GenBank/DDBJ databases">
        <title>Draft genome sequence of Peptostreptococcus micros (ATCC 33270).</title>
        <authorList>
            <person name="Sudarsanam P."/>
            <person name="Ley R."/>
            <person name="Guruge J."/>
            <person name="Turnbaugh P.J."/>
            <person name="Mahowald M."/>
            <person name="Liep D."/>
            <person name="Gordon J."/>
        </authorList>
    </citation>
    <scope>NUCLEOTIDE SEQUENCE [LARGE SCALE GENOMIC DNA]</scope>
    <source>
        <strain evidence="6 7">ATCC 33270</strain>
    </source>
</reference>
<dbReference type="PROSITE" id="PS50893">
    <property type="entry name" value="ABC_TRANSPORTER_2"/>
    <property type="match status" value="1"/>
</dbReference>
<comment type="caution">
    <text evidence="6">The sequence shown here is derived from an EMBL/GenBank/DDBJ whole genome shotgun (WGS) entry which is preliminary data.</text>
</comment>
<feature type="domain" description="ABC transporter" evidence="5">
    <location>
        <begin position="7"/>
        <end position="234"/>
    </location>
</feature>
<dbReference type="Proteomes" id="UP000003162">
    <property type="component" value="Unassembled WGS sequence"/>
</dbReference>
<evidence type="ECO:0000256" key="1">
    <source>
        <dbReference type="ARBA" id="ARBA00005417"/>
    </source>
</evidence>
<dbReference type="HOGENOM" id="CLU_000604_1_22_9"/>
<dbReference type="CDD" id="cd03255">
    <property type="entry name" value="ABC_MJ0796_LolCDE_FtsE"/>
    <property type="match status" value="1"/>
</dbReference>
<dbReference type="EMBL" id="ABEE02000017">
    <property type="protein sequence ID" value="EDP23336.1"/>
    <property type="molecule type" value="Genomic_DNA"/>
</dbReference>
<dbReference type="SUPFAM" id="SSF52540">
    <property type="entry name" value="P-loop containing nucleoside triphosphate hydrolases"/>
    <property type="match status" value="1"/>
</dbReference>
<dbReference type="PANTHER" id="PTHR42798">
    <property type="entry name" value="LIPOPROTEIN-RELEASING SYSTEM ATP-BINDING PROTEIN LOLD"/>
    <property type="match status" value="1"/>
</dbReference>
<organism evidence="6 7">
    <name type="scientific">Parvimonas micra ATCC 33270</name>
    <dbReference type="NCBI Taxonomy" id="411465"/>
    <lineage>
        <taxon>Bacteria</taxon>
        <taxon>Bacillati</taxon>
        <taxon>Bacillota</taxon>
        <taxon>Tissierellia</taxon>
        <taxon>Tissierellales</taxon>
        <taxon>Peptoniphilaceae</taxon>
        <taxon>Parvimonas</taxon>
    </lineage>
</organism>
<evidence type="ECO:0000256" key="3">
    <source>
        <dbReference type="ARBA" id="ARBA00022741"/>
    </source>
</evidence>
<evidence type="ECO:0000313" key="7">
    <source>
        <dbReference type="Proteomes" id="UP000003162"/>
    </source>
</evidence>